<dbReference type="KEGG" id="salj:SMD11_5470"/>
<evidence type="ECO:0000256" key="2">
    <source>
        <dbReference type="ARBA" id="ARBA00007069"/>
    </source>
</evidence>
<dbReference type="PROSITE" id="PS50928">
    <property type="entry name" value="ABC_TM1"/>
    <property type="match status" value="1"/>
</dbReference>
<feature type="transmembrane region" description="Helical" evidence="8">
    <location>
        <begin position="20"/>
        <end position="41"/>
    </location>
</feature>
<keyword evidence="7 8" id="KW-0472">Membrane</keyword>
<dbReference type="InterPro" id="IPR051322">
    <property type="entry name" value="AA_ABC_Transporter_Permease"/>
</dbReference>
<keyword evidence="6 8" id="KW-1133">Transmembrane helix</keyword>
<comment type="subcellular location">
    <subcellularLocation>
        <location evidence="1 8">Cell membrane</location>
        <topology evidence="1 8">Multi-pass membrane protein</topology>
    </subcellularLocation>
</comment>
<dbReference type="CDD" id="cd06261">
    <property type="entry name" value="TM_PBP2"/>
    <property type="match status" value="1"/>
</dbReference>
<dbReference type="GO" id="GO:0005886">
    <property type="term" value="C:plasma membrane"/>
    <property type="evidence" value="ECO:0007669"/>
    <property type="project" value="UniProtKB-SubCell"/>
</dbReference>
<evidence type="ECO:0000256" key="7">
    <source>
        <dbReference type="ARBA" id="ARBA00023136"/>
    </source>
</evidence>
<protein>
    <submittedName>
        <fullName evidence="11">ABC transporter permease</fullName>
    </submittedName>
</protein>
<evidence type="ECO:0000256" key="9">
    <source>
        <dbReference type="SAM" id="MobiDB-lite"/>
    </source>
</evidence>
<dbReference type="PANTHER" id="PTHR30450">
    <property type="entry name" value="ABC TRANSPORTER PERMEASE"/>
    <property type="match status" value="1"/>
</dbReference>
<keyword evidence="4" id="KW-1003">Cell membrane</keyword>
<dbReference type="PANTHER" id="PTHR30450:SF1">
    <property type="entry name" value="D-METHIONINE TRANSPORT SYSTEM PERMEASE PROTEIN METI-RELATED"/>
    <property type="match status" value="1"/>
</dbReference>
<dbReference type="InterPro" id="IPR000515">
    <property type="entry name" value="MetI-like"/>
</dbReference>
<gene>
    <name evidence="11" type="primary">metI</name>
    <name evidence="11" type="ORF">SMD11_5470</name>
</gene>
<dbReference type="InterPro" id="IPR035906">
    <property type="entry name" value="MetI-like_sf"/>
</dbReference>
<reference evidence="11 12" key="1">
    <citation type="submission" date="2017-06" db="EMBL/GenBank/DDBJ databases">
        <title>Streptomyces albireticuli Genome sequencing and assembly.</title>
        <authorList>
            <person name="Wang Y."/>
            <person name="Du B."/>
            <person name="Ding Y."/>
            <person name="Liu H."/>
            <person name="Hou Q."/>
            <person name="Liu K."/>
            <person name="Yao L."/>
            <person name="Wang C."/>
        </authorList>
    </citation>
    <scope>NUCLEOTIDE SEQUENCE [LARGE SCALE GENOMIC DNA]</scope>
    <source>
        <strain evidence="11 12">MDJK11</strain>
    </source>
</reference>
<feature type="transmembrane region" description="Helical" evidence="8">
    <location>
        <begin position="53"/>
        <end position="77"/>
    </location>
</feature>
<evidence type="ECO:0000256" key="5">
    <source>
        <dbReference type="ARBA" id="ARBA00022692"/>
    </source>
</evidence>
<dbReference type="AlphaFoldDB" id="A0A1Z2L9T6"/>
<dbReference type="EMBL" id="CP021744">
    <property type="protein sequence ID" value="ARZ71057.1"/>
    <property type="molecule type" value="Genomic_DNA"/>
</dbReference>
<dbReference type="FunFam" id="1.10.3720.10:FF:000002">
    <property type="entry name" value="D-methionine ABC transporter permease MetI"/>
    <property type="match status" value="1"/>
</dbReference>
<evidence type="ECO:0000256" key="4">
    <source>
        <dbReference type="ARBA" id="ARBA00022475"/>
    </source>
</evidence>
<evidence type="ECO:0000256" key="8">
    <source>
        <dbReference type="RuleBase" id="RU363032"/>
    </source>
</evidence>
<dbReference type="OrthoDB" id="9793490at2"/>
<evidence type="ECO:0000259" key="10">
    <source>
        <dbReference type="PROSITE" id="PS50928"/>
    </source>
</evidence>
<keyword evidence="5 8" id="KW-0812">Transmembrane</keyword>
<organism evidence="11 12">
    <name type="scientific">Streptomyces albireticuli</name>
    <dbReference type="NCBI Taxonomy" id="1940"/>
    <lineage>
        <taxon>Bacteria</taxon>
        <taxon>Bacillati</taxon>
        <taxon>Actinomycetota</taxon>
        <taxon>Actinomycetes</taxon>
        <taxon>Kitasatosporales</taxon>
        <taxon>Streptomycetaceae</taxon>
        <taxon>Streptomyces</taxon>
    </lineage>
</organism>
<dbReference type="Proteomes" id="UP000195755">
    <property type="component" value="Chromosome"/>
</dbReference>
<dbReference type="SUPFAM" id="SSF161098">
    <property type="entry name" value="MetI-like"/>
    <property type="match status" value="1"/>
</dbReference>
<proteinExistence type="inferred from homology"/>
<evidence type="ECO:0000256" key="1">
    <source>
        <dbReference type="ARBA" id="ARBA00004651"/>
    </source>
</evidence>
<feature type="region of interest" description="Disordered" evidence="9">
    <location>
        <begin position="237"/>
        <end position="264"/>
    </location>
</feature>
<evidence type="ECO:0000256" key="6">
    <source>
        <dbReference type="ARBA" id="ARBA00022989"/>
    </source>
</evidence>
<name>A0A1Z2L9T6_9ACTN</name>
<dbReference type="GO" id="GO:0048473">
    <property type="term" value="P:D-methionine transmembrane transport"/>
    <property type="evidence" value="ECO:0007669"/>
    <property type="project" value="TreeGrafter"/>
</dbReference>
<comment type="similarity">
    <text evidence="2">Belongs to the binding-protein-dependent transport system permease family. CysTW subfamily.</text>
</comment>
<evidence type="ECO:0000313" key="12">
    <source>
        <dbReference type="Proteomes" id="UP000195755"/>
    </source>
</evidence>
<feature type="domain" description="ABC transmembrane type-1" evidence="10">
    <location>
        <begin position="14"/>
        <end position="208"/>
    </location>
</feature>
<evidence type="ECO:0000313" key="11">
    <source>
        <dbReference type="EMBL" id="ARZ71057.1"/>
    </source>
</evidence>
<accession>A0A1Z2L9T6</accession>
<dbReference type="Gene3D" id="1.10.3720.10">
    <property type="entry name" value="MetI-like"/>
    <property type="match status" value="1"/>
</dbReference>
<dbReference type="NCBIfam" id="NF008049">
    <property type="entry name" value="PRK10782.1"/>
    <property type="match status" value="1"/>
</dbReference>
<dbReference type="RefSeq" id="WP_087928921.1">
    <property type="nucleotide sequence ID" value="NZ_CP021744.1"/>
</dbReference>
<dbReference type="Pfam" id="PF00528">
    <property type="entry name" value="BPD_transp_1"/>
    <property type="match status" value="1"/>
</dbReference>
<feature type="transmembrane region" description="Helical" evidence="8">
    <location>
        <begin position="189"/>
        <end position="212"/>
    </location>
</feature>
<sequence length="264" mass="27899">MSWETMQPLLYNNSLDTLFMVWWSTFYAVVVGVPLGLLLILTDRGGLLQNVVVNKVVGAIVNIGRSFPFLILMVVLIPFTRFLVGTSIGPSGAVVPLAIASIPFFARLVEAAVREVDHGLVEAVQSMGGGTWTVVFKVLLPQALPALVAAVTTTVITLIGYSAIAGAVGGGGLGNLAYTYGFQQYETRLMVVTVVLLILLVTVVQLLGDLVVKRLAGRGSRSSGSVRVGLRRPRTVQPVQTVQPAQAAPATATEEPATALTKTS</sequence>
<keyword evidence="3 8" id="KW-0813">Transport</keyword>
<evidence type="ECO:0000256" key="3">
    <source>
        <dbReference type="ARBA" id="ARBA00022448"/>
    </source>
</evidence>
<feature type="transmembrane region" description="Helical" evidence="8">
    <location>
        <begin position="146"/>
        <end position="169"/>
    </location>
</feature>